<dbReference type="OrthoDB" id="6466356at2"/>
<organism evidence="2 3">
    <name type="scientific">Providencia rustigianii</name>
    <dbReference type="NCBI Taxonomy" id="158850"/>
    <lineage>
        <taxon>Bacteria</taxon>
        <taxon>Pseudomonadati</taxon>
        <taxon>Pseudomonadota</taxon>
        <taxon>Gammaproteobacteria</taxon>
        <taxon>Enterobacterales</taxon>
        <taxon>Morganellaceae</taxon>
        <taxon>Providencia</taxon>
    </lineage>
</organism>
<dbReference type="RefSeq" id="WP_115164451.1">
    <property type="nucleotide sequence ID" value="NZ_UGUA01000002.1"/>
</dbReference>
<accession>A0A379G4S6</accession>
<evidence type="ECO:0000313" key="3">
    <source>
        <dbReference type="Proteomes" id="UP000255129"/>
    </source>
</evidence>
<dbReference type="EMBL" id="UGUA01000002">
    <property type="protein sequence ID" value="SUC35957.1"/>
    <property type="molecule type" value="Genomic_DNA"/>
</dbReference>
<evidence type="ECO:0000256" key="1">
    <source>
        <dbReference type="SAM" id="Phobius"/>
    </source>
</evidence>
<dbReference type="AlphaFoldDB" id="A0A379G4S6"/>
<gene>
    <name evidence="2" type="ORF">NCTC12026_02360</name>
</gene>
<protein>
    <submittedName>
        <fullName evidence="2">Uncharacterized protein</fullName>
    </submittedName>
</protein>
<keyword evidence="1" id="KW-1133">Transmembrane helix</keyword>
<dbReference type="Proteomes" id="UP000255129">
    <property type="component" value="Unassembled WGS sequence"/>
</dbReference>
<feature type="transmembrane region" description="Helical" evidence="1">
    <location>
        <begin position="6"/>
        <end position="26"/>
    </location>
</feature>
<keyword evidence="1" id="KW-0472">Membrane</keyword>
<evidence type="ECO:0000313" key="2">
    <source>
        <dbReference type="EMBL" id="SUC35957.1"/>
    </source>
</evidence>
<proteinExistence type="predicted"/>
<sequence>MKKAFIEVPLFFMIIFIAVTLMGTNLSKPQIKIGNLTFNEMSICTDANKCQLNDHVLVSNNDGVNLVKEIRSFLRKKLY</sequence>
<name>A0A379G4S6_9GAMM</name>
<reference evidence="2 3" key="1">
    <citation type="submission" date="2018-06" db="EMBL/GenBank/DDBJ databases">
        <authorList>
            <consortium name="Pathogen Informatics"/>
            <person name="Doyle S."/>
        </authorList>
    </citation>
    <scope>NUCLEOTIDE SEQUENCE [LARGE SCALE GENOMIC DNA]</scope>
    <source>
        <strain evidence="2 3">NCTC12026</strain>
    </source>
</reference>
<keyword evidence="1" id="KW-0812">Transmembrane</keyword>